<dbReference type="Proteomes" id="UP001059836">
    <property type="component" value="Chromosome"/>
</dbReference>
<gene>
    <name evidence="2" type="ORF">GII31_03285</name>
</gene>
<dbReference type="RefSeq" id="WP_213246791.1">
    <property type="nucleotide sequence ID" value="NZ_CP045806.1"/>
</dbReference>
<sequence>MADYSAPIGAPTWFDLMSEDPAAAAGFYCGLFGWAVEAPPEEEFGGYQNFTKNGKRVAGISPVMEDAGPPNVWSVYLHTADAAATAAAVDAAGGSVIVPPMAIGDEGTMLFALDSAGAAIGFWQPGAHLGFTEWGTHGTPYWFECHSKSYAASLDFYRAVTGVRPQEVGTGGDPDAVGPDAYAQLMTADGDSYSGIMDSVKLFPSEVPSFWQVYICVDDVAATVDRVAELGGKVLMGGEDTPFGTLASATDPFGAVFALGSPPAGM</sequence>
<dbReference type="Pfam" id="PF00903">
    <property type="entry name" value="Glyoxalase"/>
    <property type="match status" value="2"/>
</dbReference>
<evidence type="ECO:0000313" key="2">
    <source>
        <dbReference type="EMBL" id="QHN34076.1"/>
    </source>
</evidence>
<proteinExistence type="predicted"/>
<name>A0ABX6IG15_9ACTN</name>
<keyword evidence="3" id="KW-1185">Reference proteome</keyword>
<dbReference type="Gene3D" id="3.10.180.10">
    <property type="entry name" value="2,3-Dihydroxybiphenyl 1,2-Dioxygenase, domain 1"/>
    <property type="match status" value="2"/>
</dbReference>
<reference evidence="2" key="1">
    <citation type="journal article" date="2021" name="Nat. Microbiol.">
        <title>Cocultivation of an ultrasmall environmental parasitic bacterium with lytic ability against bacteria associated with wastewater foams.</title>
        <authorList>
            <person name="Batinovic S."/>
            <person name="Rose J.J.A."/>
            <person name="Ratcliffe J."/>
            <person name="Seviour R.J."/>
            <person name="Petrovski S."/>
        </authorList>
    </citation>
    <scope>NUCLEOTIDE SEQUENCE</scope>
    <source>
        <strain evidence="2">CON9</strain>
    </source>
</reference>
<dbReference type="InterPro" id="IPR004360">
    <property type="entry name" value="Glyas_Fos-R_dOase_dom"/>
</dbReference>
<feature type="domain" description="VOC" evidence="1">
    <location>
        <begin position="139"/>
        <end position="262"/>
    </location>
</feature>
<dbReference type="InterPro" id="IPR029068">
    <property type="entry name" value="Glyas_Bleomycin-R_OHBP_Dase"/>
</dbReference>
<evidence type="ECO:0000259" key="1">
    <source>
        <dbReference type="PROSITE" id="PS51819"/>
    </source>
</evidence>
<evidence type="ECO:0000313" key="3">
    <source>
        <dbReference type="Proteomes" id="UP001059836"/>
    </source>
</evidence>
<dbReference type="CDD" id="cd07247">
    <property type="entry name" value="SgaA_N_like"/>
    <property type="match status" value="2"/>
</dbReference>
<feature type="domain" description="VOC" evidence="1">
    <location>
        <begin position="10"/>
        <end position="125"/>
    </location>
</feature>
<dbReference type="EMBL" id="CP045809">
    <property type="protein sequence ID" value="QHN34076.1"/>
    <property type="molecule type" value="Genomic_DNA"/>
</dbReference>
<organism evidence="2 3">
    <name type="scientific">Gordonia pseudamarae</name>
    <dbReference type="NCBI Taxonomy" id="2831662"/>
    <lineage>
        <taxon>Bacteria</taxon>
        <taxon>Bacillati</taxon>
        <taxon>Actinomycetota</taxon>
        <taxon>Actinomycetes</taxon>
        <taxon>Mycobacteriales</taxon>
        <taxon>Gordoniaceae</taxon>
        <taxon>Gordonia</taxon>
    </lineage>
</organism>
<dbReference type="SUPFAM" id="SSF54593">
    <property type="entry name" value="Glyoxalase/Bleomycin resistance protein/Dihydroxybiphenyl dioxygenase"/>
    <property type="match status" value="2"/>
</dbReference>
<dbReference type="PROSITE" id="PS51819">
    <property type="entry name" value="VOC"/>
    <property type="match status" value="2"/>
</dbReference>
<protein>
    <submittedName>
        <fullName evidence="2">VOC family protein</fullName>
    </submittedName>
</protein>
<dbReference type="InterPro" id="IPR037523">
    <property type="entry name" value="VOC_core"/>
</dbReference>
<dbReference type="InterPro" id="IPR052164">
    <property type="entry name" value="Anthracycline_SecMetBiosynth"/>
</dbReference>
<dbReference type="PANTHER" id="PTHR33993">
    <property type="entry name" value="GLYOXALASE-RELATED"/>
    <property type="match status" value="1"/>
</dbReference>
<accession>A0ABX6IG15</accession>
<dbReference type="PANTHER" id="PTHR33993:SF10">
    <property type="entry name" value="CONSERVED PROTEIN"/>
    <property type="match status" value="1"/>
</dbReference>